<evidence type="ECO:0000313" key="3">
    <source>
        <dbReference type="Proteomes" id="UP000226192"/>
    </source>
</evidence>
<evidence type="ECO:0000256" key="1">
    <source>
        <dbReference type="SAM" id="MobiDB-lite"/>
    </source>
</evidence>
<dbReference type="EMBL" id="NJET01000085">
    <property type="protein sequence ID" value="PHH61978.1"/>
    <property type="molecule type" value="Genomic_DNA"/>
</dbReference>
<proteinExistence type="predicted"/>
<feature type="region of interest" description="Disordered" evidence="1">
    <location>
        <begin position="234"/>
        <end position="259"/>
    </location>
</feature>
<dbReference type="Proteomes" id="UP000226192">
    <property type="component" value="Unassembled WGS sequence"/>
</dbReference>
<organism evidence="2 3">
    <name type="scientific">Ophiocordyceps australis</name>
    <dbReference type="NCBI Taxonomy" id="1399860"/>
    <lineage>
        <taxon>Eukaryota</taxon>
        <taxon>Fungi</taxon>
        <taxon>Dikarya</taxon>
        <taxon>Ascomycota</taxon>
        <taxon>Pezizomycotina</taxon>
        <taxon>Sordariomycetes</taxon>
        <taxon>Hypocreomycetidae</taxon>
        <taxon>Hypocreales</taxon>
        <taxon>Ophiocordycipitaceae</taxon>
        <taxon>Ophiocordyceps</taxon>
    </lineage>
</organism>
<dbReference type="AlphaFoldDB" id="A0A2C5XGP4"/>
<name>A0A2C5XGP4_9HYPO</name>
<protein>
    <submittedName>
        <fullName evidence="2">Uncharacterized protein</fullName>
    </submittedName>
</protein>
<sequence>MAGSGHEAMAQRSRFLEGSMKDRASAMPPMAFLGPAQQAALEQQVPVATAPRPRRPMMRLGEVWQGVRGRLRLRKTQSDLDVPKPPPAVGHSLSREELFATYHSLVAQGFFASHATPSARQPRPATAAAHATPLPQWPLTPPSRRSSSPLCSPASSRGTKRAATDDDNDHGHDSRARRFLTKRLRRDASPAAPSPPKRLTKRPCPPALGPEPTLLSSPSCSRVLRRRLITPPLSVVPDANRGIPRVPSIPSKYARHNSP</sequence>
<feature type="compositionally biased region" description="Low complexity" evidence="1">
    <location>
        <begin position="116"/>
        <end position="134"/>
    </location>
</feature>
<keyword evidence="3" id="KW-1185">Reference proteome</keyword>
<dbReference type="OrthoDB" id="4927982at2759"/>
<reference evidence="2 3" key="1">
    <citation type="submission" date="2017-06" db="EMBL/GenBank/DDBJ databases">
        <title>Ant-infecting Ophiocordyceps genomes reveal a high diversity of potential behavioral manipulation genes and a possible major role for enterotoxins.</title>
        <authorList>
            <person name="De Bekker C."/>
            <person name="Evans H.C."/>
            <person name="Brachmann A."/>
            <person name="Hughes D.P."/>
        </authorList>
    </citation>
    <scope>NUCLEOTIDE SEQUENCE [LARGE SCALE GENOMIC DNA]</scope>
    <source>
        <strain evidence="2 3">Map64</strain>
    </source>
</reference>
<feature type="compositionally biased region" description="Low complexity" evidence="1">
    <location>
        <begin position="142"/>
        <end position="157"/>
    </location>
</feature>
<feature type="region of interest" description="Disordered" evidence="1">
    <location>
        <begin position="116"/>
        <end position="218"/>
    </location>
</feature>
<evidence type="ECO:0000313" key="2">
    <source>
        <dbReference type="EMBL" id="PHH61978.1"/>
    </source>
</evidence>
<comment type="caution">
    <text evidence="2">The sequence shown here is derived from an EMBL/GenBank/DDBJ whole genome shotgun (WGS) entry which is preliminary data.</text>
</comment>
<gene>
    <name evidence="2" type="ORF">CDD81_7669</name>
</gene>
<accession>A0A2C5XGP4</accession>